<evidence type="ECO:0000256" key="13">
    <source>
        <dbReference type="ARBA" id="ARBA00022889"/>
    </source>
</evidence>
<proteinExistence type="inferred from homology"/>
<dbReference type="Gene3D" id="2.60.40.10">
    <property type="entry name" value="Immunoglobulins"/>
    <property type="match status" value="4"/>
</dbReference>
<comment type="catalytic activity">
    <reaction evidence="22">
        <text>L-tyrosyl-[protein] + ATP = O-phospho-L-tyrosyl-[protein] + ADP + H(+)</text>
        <dbReference type="Rhea" id="RHEA:10596"/>
        <dbReference type="Rhea" id="RHEA-COMP:10136"/>
        <dbReference type="Rhea" id="RHEA-COMP:20101"/>
        <dbReference type="ChEBI" id="CHEBI:15378"/>
        <dbReference type="ChEBI" id="CHEBI:30616"/>
        <dbReference type="ChEBI" id="CHEBI:46858"/>
        <dbReference type="ChEBI" id="CHEBI:61978"/>
        <dbReference type="ChEBI" id="CHEBI:456216"/>
        <dbReference type="EC" id="2.7.10.1"/>
    </reaction>
</comment>
<dbReference type="GO" id="GO:0007399">
    <property type="term" value="P:nervous system development"/>
    <property type="evidence" value="ECO:0007669"/>
    <property type="project" value="TreeGrafter"/>
</dbReference>
<name>A0AAQ4PLC9_GASAC</name>
<protein>
    <recommendedName>
        <fullName evidence="21">Tyrosine-protein kinase receptor TYRO3</fullName>
        <ecNumber evidence="3">2.7.10.1</ecNumber>
    </recommendedName>
</protein>
<comment type="similarity">
    <text evidence="2">Belongs to the protein kinase superfamily. CAMK Ser/Thr protein kinase family.</text>
</comment>
<dbReference type="GO" id="GO:0043235">
    <property type="term" value="C:receptor complex"/>
    <property type="evidence" value="ECO:0007669"/>
    <property type="project" value="TreeGrafter"/>
</dbReference>
<evidence type="ECO:0000256" key="25">
    <source>
        <dbReference type="PIRSR" id="PIRSR000615-3"/>
    </source>
</evidence>
<evidence type="ECO:0000313" key="31">
    <source>
        <dbReference type="Ensembl" id="ENSGACP00000039447.1"/>
    </source>
</evidence>
<keyword evidence="18" id="KW-0675">Receptor</keyword>
<dbReference type="EC" id="2.7.10.1" evidence="3"/>
<feature type="domain" description="Protein kinase" evidence="28">
    <location>
        <begin position="433"/>
        <end position="714"/>
    </location>
</feature>
<dbReference type="PRINTS" id="PR00109">
    <property type="entry name" value="TYRKINASE"/>
</dbReference>
<dbReference type="SUPFAM" id="SSF56112">
    <property type="entry name" value="Protein kinase-like (PK-like)"/>
    <property type="match status" value="1"/>
</dbReference>
<comment type="subcellular location">
    <subcellularLocation>
        <location evidence="1">Cell membrane</location>
        <topology evidence="1">Single-pass type I membrane protein</topology>
    </subcellularLocation>
</comment>
<keyword evidence="32" id="KW-1185">Reference proteome</keyword>
<evidence type="ECO:0000256" key="1">
    <source>
        <dbReference type="ARBA" id="ARBA00004251"/>
    </source>
</evidence>
<evidence type="ECO:0000256" key="24">
    <source>
        <dbReference type="PIRSR" id="PIRSR000615-2"/>
    </source>
</evidence>
<dbReference type="Pfam" id="PF07679">
    <property type="entry name" value="I-set"/>
    <property type="match status" value="1"/>
</dbReference>
<dbReference type="PROSITE" id="PS50011">
    <property type="entry name" value="PROTEIN_KINASE_DOM"/>
    <property type="match status" value="1"/>
</dbReference>
<dbReference type="InterPro" id="IPR036116">
    <property type="entry name" value="FN3_sf"/>
</dbReference>
<dbReference type="InterPro" id="IPR008266">
    <property type="entry name" value="Tyr_kinase_AS"/>
</dbReference>
<dbReference type="PIRSF" id="PIRSF000615">
    <property type="entry name" value="TyrPK_CSF1-R"/>
    <property type="match status" value="1"/>
</dbReference>
<evidence type="ECO:0000256" key="8">
    <source>
        <dbReference type="ARBA" id="ARBA00022729"/>
    </source>
</evidence>
<evidence type="ECO:0000256" key="16">
    <source>
        <dbReference type="ARBA" id="ARBA00023137"/>
    </source>
</evidence>
<keyword evidence="20" id="KW-0393">Immunoglobulin domain</keyword>
<evidence type="ECO:0000256" key="12">
    <source>
        <dbReference type="ARBA" id="ARBA00022840"/>
    </source>
</evidence>
<evidence type="ECO:0000259" key="30">
    <source>
        <dbReference type="PROSITE" id="PS50853"/>
    </source>
</evidence>
<keyword evidence="25" id="KW-0460">Magnesium</keyword>
<evidence type="ECO:0000256" key="18">
    <source>
        <dbReference type="ARBA" id="ARBA00023170"/>
    </source>
</evidence>
<dbReference type="PROSITE" id="PS50835">
    <property type="entry name" value="IG_LIKE"/>
    <property type="match status" value="2"/>
</dbReference>
<dbReference type="Gene3D" id="3.30.200.20">
    <property type="entry name" value="Phosphorylase Kinase, domain 1"/>
    <property type="match status" value="1"/>
</dbReference>
<dbReference type="PROSITE" id="PS50853">
    <property type="entry name" value="FN3"/>
    <property type="match status" value="1"/>
</dbReference>
<dbReference type="InterPro" id="IPR003598">
    <property type="entry name" value="Ig_sub2"/>
</dbReference>
<dbReference type="SMART" id="SM00409">
    <property type="entry name" value="IG"/>
    <property type="match status" value="2"/>
</dbReference>
<feature type="domain" description="Ig-like" evidence="29">
    <location>
        <begin position="1"/>
        <end position="82"/>
    </location>
</feature>
<evidence type="ECO:0000256" key="11">
    <source>
        <dbReference type="ARBA" id="ARBA00022777"/>
    </source>
</evidence>
<keyword evidence="13" id="KW-0130">Cell adhesion</keyword>
<evidence type="ECO:0000256" key="15">
    <source>
        <dbReference type="ARBA" id="ARBA00023136"/>
    </source>
</evidence>
<dbReference type="PANTHER" id="PTHR24416">
    <property type="entry name" value="TYROSINE-PROTEIN KINASE RECEPTOR"/>
    <property type="match status" value="1"/>
</dbReference>
<dbReference type="InterPro" id="IPR001245">
    <property type="entry name" value="Ser-Thr/Tyr_kinase_cat_dom"/>
</dbReference>
<dbReference type="FunFam" id="1.10.510.10:FF:000089">
    <property type="entry name" value="Tyrosine-protein kinase receptor TYRO3"/>
    <property type="match status" value="1"/>
</dbReference>
<feature type="domain" description="Ig-like" evidence="29">
    <location>
        <begin position="94"/>
        <end position="169"/>
    </location>
</feature>
<evidence type="ECO:0000256" key="5">
    <source>
        <dbReference type="ARBA" id="ARBA00022553"/>
    </source>
</evidence>
<dbReference type="CDD" id="cd00063">
    <property type="entry name" value="FN3"/>
    <property type="match status" value="1"/>
</dbReference>
<evidence type="ECO:0000256" key="22">
    <source>
        <dbReference type="ARBA" id="ARBA00051243"/>
    </source>
</evidence>
<feature type="region of interest" description="Disordered" evidence="27">
    <location>
        <begin position="724"/>
        <end position="750"/>
    </location>
</feature>
<dbReference type="FunFam" id="2.60.40.10:FF:000296">
    <property type="entry name" value="Tyrosine-protein kinase receptor TYRO3"/>
    <property type="match status" value="1"/>
</dbReference>
<keyword evidence="25" id="KW-0479">Metal-binding</keyword>
<dbReference type="InterPro" id="IPR011009">
    <property type="entry name" value="Kinase-like_dom_sf"/>
</dbReference>
<dbReference type="InterPro" id="IPR017441">
    <property type="entry name" value="Protein_kinase_ATP_BS"/>
</dbReference>
<evidence type="ECO:0000256" key="21">
    <source>
        <dbReference type="ARBA" id="ARBA00039486"/>
    </source>
</evidence>
<evidence type="ECO:0000256" key="27">
    <source>
        <dbReference type="SAM" id="MobiDB-lite"/>
    </source>
</evidence>
<feature type="active site" description="Proton acceptor" evidence="23">
    <location>
        <position position="569"/>
    </location>
</feature>
<feature type="binding site" evidence="26">
    <location>
        <position position="465"/>
    </location>
    <ligand>
        <name>ATP</name>
        <dbReference type="ChEBI" id="CHEBI:30616"/>
    </ligand>
</feature>
<evidence type="ECO:0000256" key="26">
    <source>
        <dbReference type="PROSITE-ProRule" id="PRU10141"/>
    </source>
</evidence>
<dbReference type="PROSITE" id="PS00107">
    <property type="entry name" value="PROTEIN_KINASE_ATP"/>
    <property type="match status" value="1"/>
</dbReference>
<reference evidence="31" key="2">
    <citation type="submission" date="2025-08" db="UniProtKB">
        <authorList>
            <consortium name="Ensembl"/>
        </authorList>
    </citation>
    <scope>IDENTIFICATION</scope>
</reference>
<dbReference type="Pfam" id="PF07714">
    <property type="entry name" value="PK_Tyr_Ser-Thr"/>
    <property type="match status" value="1"/>
</dbReference>
<evidence type="ECO:0000313" key="32">
    <source>
        <dbReference type="Proteomes" id="UP000007635"/>
    </source>
</evidence>
<dbReference type="GO" id="GO:0006909">
    <property type="term" value="P:phagocytosis"/>
    <property type="evidence" value="ECO:0007669"/>
    <property type="project" value="TreeGrafter"/>
</dbReference>
<dbReference type="GO" id="GO:0005886">
    <property type="term" value="C:plasma membrane"/>
    <property type="evidence" value="ECO:0007669"/>
    <property type="project" value="UniProtKB-SubCell"/>
</dbReference>
<dbReference type="InterPro" id="IPR050122">
    <property type="entry name" value="RTK"/>
</dbReference>
<keyword evidence="7" id="KW-0812">Transmembrane</keyword>
<dbReference type="FunFam" id="3.30.200.20:FF:000111">
    <property type="entry name" value="Tyrosine-protein kinase receptor TYRO3"/>
    <property type="match status" value="1"/>
</dbReference>
<sequence length="805" mass="89091">FGHPTNQTVSQGNAARLGCAVQGLTEPDIMWMKDGEKLYSTDQMFITLGEQHWETYHSVKSVQQQDAGQYWCEVEFHDLTFSSERAWITVEGVPHFLQEPQDVSTLPNVSFNLTCAAVGPPEPVEVLWWLGGVQEGGPRPSPSVLHVQGVNSSVKFYCEAKNTRGISVSRTGSVHIKVLPAAPVRLQVRMLDNNVTLSWKPGFSGYAEVSTCVVQQEVQVPPHLQVLSGLRSHSNYSARVSCINEVGASPFSSWLHFITPESAPSSAPRNLSFQLSEQHLALDWAGLQEEQLRGRLLAYKVQWTLGGEENRAQLSGGGRFFNASFQVSACTAVGCGPWSAPLLVLPPVEVRDQRSHMWVGLLLGLLSPPTRVSCVPNRSAFKPPGPESSVSFTAARTFSRTSAELQESTLDSLGINEDLKNKLQDVLISERLLTLGHMLGKGEFGSVREAFLKKEDSSVLKVAVKVLKSDITSSCDIEQCLKEAAYMKDFHHPNVIQLIGVSLQRRPGWRLPVPMVVLPFMEQPLTPLCHGLRGQRPQESLSLQTLLCFMLDIARGMDYLSSRSIIHRDLAARNCMLNENMVVCVADFGLSKKIYSGDYYRQGSVSKLPVKWIALESLADNVYTTQSDVWAFGVTMWEVLTRGQTPYPGVENSEVYEFLIRGERLKRPSDCREDIYEVMHSCWSPVPKCRPSFQHLVSQLEALCLSLSPAHPLKEPLLYVNLEGGEGGGEDGARGPEMGGGGAPSWSVPWQRQPETEEKDWLMVGSEVALAIGGDYRYIIGRCGAPEEEPMDPLQVRDDDDVINV</sequence>
<dbReference type="GO" id="GO:0007169">
    <property type="term" value="P:cell surface receptor protein tyrosine kinase signaling pathway"/>
    <property type="evidence" value="ECO:0007669"/>
    <property type="project" value="TreeGrafter"/>
</dbReference>
<evidence type="ECO:0000259" key="29">
    <source>
        <dbReference type="PROSITE" id="PS50835"/>
    </source>
</evidence>
<dbReference type="InterPro" id="IPR003599">
    <property type="entry name" value="Ig_sub"/>
</dbReference>
<evidence type="ECO:0000256" key="10">
    <source>
        <dbReference type="ARBA" id="ARBA00022741"/>
    </source>
</evidence>
<keyword evidence="14" id="KW-1133">Transmembrane helix</keyword>
<keyword evidence="4" id="KW-1003">Cell membrane</keyword>
<reference evidence="31" key="3">
    <citation type="submission" date="2025-09" db="UniProtKB">
        <authorList>
            <consortium name="Ensembl"/>
        </authorList>
    </citation>
    <scope>IDENTIFICATION</scope>
</reference>
<dbReference type="GO" id="GO:0005524">
    <property type="term" value="F:ATP binding"/>
    <property type="evidence" value="ECO:0007669"/>
    <property type="project" value="UniProtKB-UniRule"/>
</dbReference>
<keyword evidence="6" id="KW-0808">Transferase</keyword>
<dbReference type="InterPro" id="IPR020635">
    <property type="entry name" value="Tyr_kinase_cat_dom"/>
</dbReference>
<dbReference type="InterPro" id="IPR003961">
    <property type="entry name" value="FN3_dom"/>
</dbReference>
<dbReference type="Ensembl" id="ENSGACT00000036679.1">
    <property type="protein sequence ID" value="ENSGACP00000039447.1"/>
    <property type="gene ID" value="ENSGACG00000003907.2"/>
</dbReference>
<dbReference type="SMART" id="SM00219">
    <property type="entry name" value="TyrKc"/>
    <property type="match status" value="1"/>
</dbReference>
<evidence type="ECO:0000256" key="7">
    <source>
        <dbReference type="ARBA" id="ARBA00022692"/>
    </source>
</evidence>
<dbReference type="SUPFAM" id="SSF48726">
    <property type="entry name" value="Immunoglobulin"/>
    <property type="match status" value="2"/>
</dbReference>
<feature type="domain" description="Fibronectin type-III" evidence="30">
    <location>
        <begin position="180"/>
        <end position="262"/>
    </location>
</feature>
<evidence type="ECO:0000256" key="23">
    <source>
        <dbReference type="PIRSR" id="PIRSR000615-1"/>
    </source>
</evidence>
<evidence type="ECO:0000256" key="20">
    <source>
        <dbReference type="ARBA" id="ARBA00023319"/>
    </source>
</evidence>
<dbReference type="Proteomes" id="UP000007635">
    <property type="component" value="Chromosome XV"/>
</dbReference>
<dbReference type="Gene3D" id="1.10.510.10">
    <property type="entry name" value="Transferase(Phosphotransferase) domain 1"/>
    <property type="match status" value="1"/>
</dbReference>
<keyword evidence="9" id="KW-0677">Repeat</keyword>
<dbReference type="SMART" id="SM00408">
    <property type="entry name" value="IGc2"/>
    <property type="match status" value="1"/>
</dbReference>
<evidence type="ECO:0000256" key="2">
    <source>
        <dbReference type="ARBA" id="ARBA00006692"/>
    </source>
</evidence>
<evidence type="ECO:0000256" key="4">
    <source>
        <dbReference type="ARBA" id="ARBA00022475"/>
    </source>
</evidence>
<dbReference type="InterPro" id="IPR013098">
    <property type="entry name" value="Ig_I-set"/>
</dbReference>
<dbReference type="InterPro" id="IPR000719">
    <property type="entry name" value="Prot_kinase_dom"/>
</dbReference>
<dbReference type="PANTHER" id="PTHR24416:SF279">
    <property type="entry name" value="TYROSINE-PROTEIN KINASE RECEPTOR TYRO3"/>
    <property type="match status" value="1"/>
</dbReference>
<keyword evidence="19" id="KW-0325">Glycoprotein</keyword>
<evidence type="ECO:0000256" key="17">
    <source>
        <dbReference type="ARBA" id="ARBA00023157"/>
    </source>
</evidence>
<keyword evidence="8" id="KW-0732">Signal</keyword>
<evidence type="ECO:0000256" key="3">
    <source>
        <dbReference type="ARBA" id="ARBA00011902"/>
    </source>
</evidence>
<keyword evidence="12 24" id="KW-0067">ATP-binding</keyword>
<keyword evidence="17" id="KW-1015">Disulfide bond</keyword>
<dbReference type="SUPFAM" id="SSF49265">
    <property type="entry name" value="Fibronectin type III"/>
    <property type="match status" value="1"/>
</dbReference>
<dbReference type="InterPro" id="IPR013783">
    <property type="entry name" value="Ig-like_fold"/>
</dbReference>
<reference evidence="31 32" key="1">
    <citation type="journal article" date="2021" name="G3 (Bethesda)">
        <title>Improved contiguity of the threespine stickleback genome using long-read sequencing.</title>
        <authorList>
            <person name="Nath S."/>
            <person name="Shaw D.E."/>
            <person name="White M.A."/>
        </authorList>
    </citation>
    <scope>NUCLEOTIDE SEQUENCE [LARGE SCALE GENOMIC DNA]</scope>
    <source>
        <strain evidence="31 32">Lake Benthic</strain>
    </source>
</reference>
<organism evidence="31 32">
    <name type="scientific">Gasterosteus aculeatus aculeatus</name>
    <name type="common">three-spined stickleback</name>
    <dbReference type="NCBI Taxonomy" id="481459"/>
    <lineage>
        <taxon>Eukaryota</taxon>
        <taxon>Metazoa</taxon>
        <taxon>Chordata</taxon>
        <taxon>Craniata</taxon>
        <taxon>Vertebrata</taxon>
        <taxon>Euteleostomi</taxon>
        <taxon>Actinopterygii</taxon>
        <taxon>Neopterygii</taxon>
        <taxon>Teleostei</taxon>
        <taxon>Neoteleostei</taxon>
        <taxon>Acanthomorphata</taxon>
        <taxon>Eupercaria</taxon>
        <taxon>Perciformes</taxon>
        <taxon>Cottioidei</taxon>
        <taxon>Gasterosteales</taxon>
        <taxon>Gasterosteidae</taxon>
        <taxon>Gasterosteus</taxon>
    </lineage>
</organism>
<dbReference type="InterPro" id="IPR007110">
    <property type="entry name" value="Ig-like_dom"/>
</dbReference>
<dbReference type="GeneTree" id="ENSGT00940000155879"/>
<dbReference type="SMART" id="SM00060">
    <property type="entry name" value="FN3"/>
    <property type="match status" value="1"/>
</dbReference>
<dbReference type="PROSITE" id="PS00109">
    <property type="entry name" value="PROTEIN_KINASE_TYR"/>
    <property type="match status" value="1"/>
</dbReference>
<keyword evidence="11" id="KW-0418">Kinase</keyword>
<keyword evidence="10 24" id="KW-0547">Nucleotide-binding</keyword>
<feature type="binding site" evidence="25">
    <location>
        <position position="587"/>
    </location>
    <ligand>
        <name>Mg(2+)</name>
        <dbReference type="ChEBI" id="CHEBI:18420"/>
    </ligand>
</feature>
<feature type="binding site" evidence="24">
    <location>
        <position position="573"/>
    </location>
    <ligand>
        <name>ATP</name>
        <dbReference type="ChEBI" id="CHEBI:30616"/>
    </ligand>
</feature>
<keyword evidence="5" id="KW-0597">Phosphoprotein</keyword>
<dbReference type="GO" id="GO:0016477">
    <property type="term" value="P:cell migration"/>
    <property type="evidence" value="ECO:0007669"/>
    <property type="project" value="TreeGrafter"/>
</dbReference>
<dbReference type="InterPro" id="IPR036179">
    <property type="entry name" value="Ig-like_dom_sf"/>
</dbReference>
<keyword evidence="15" id="KW-0472">Membrane</keyword>
<evidence type="ECO:0000256" key="19">
    <source>
        <dbReference type="ARBA" id="ARBA00023180"/>
    </source>
</evidence>
<evidence type="ECO:0000256" key="6">
    <source>
        <dbReference type="ARBA" id="ARBA00022679"/>
    </source>
</evidence>
<evidence type="ECO:0000256" key="9">
    <source>
        <dbReference type="ARBA" id="ARBA00022737"/>
    </source>
</evidence>
<dbReference type="FunFam" id="2.60.40.10:FF:000484">
    <property type="entry name" value="Tyrosine-protein kinase receptor TYRO3"/>
    <property type="match status" value="1"/>
</dbReference>
<dbReference type="AlphaFoldDB" id="A0AAQ4PLC9"/>
<evidence type="ECO:0000256" key="14">
    <source>
        <dbReference type="ARBA" id="ARBA00022989"/>
    </source>
</evidence>
<dbReference type="GO" id="GO:0004714">
    <property type="term" value="F:transmembrane receptor protein tyrosine kinase activity"/>
    <property type="evidence" value="ECO:0007669"/>
    <property type="project" value="UniProtKB-EC"/>
</dbReference>
<evidence type="ECO:0000259" key="28">
    <source>
        <dbReference type="PROSITE" id="PS50011"/>
    </source>
</evidence>
<dbReference type="GO" id="GO:0007155">
    <property type="term" value="P:cell adhesion"/>
    <property type="evidence" value="ECO:0007669"/>
    <property type="project" value="UniProtKB-KW"/>
</dbReference>
<keyword evidence="16" id="KW-0829">Tyrosine-protein kinase</keyword>
<dbReference type="GO" id="GO:0046872">
    <property type="term" value="F:metal ion binding"/>
    <property type="evidence" value="ECO:0007669"/>
    <property type="project" value="UniProtKB-KW"/>
</dbReference>
<feature type="binding site" evidence="25">
    <location>
        <position position="574"/>
    </location>
    <ligand>
        <name>Mg(2+)</name>
        <dbReference type="ChEBI" id="CHEBI:18420"/>
    </ligand>
</feature>
<accession>A0AAQ4PLC9</accession>